<evidence type="ECO:0000313" key="2">
    <source>
        <dbReference type="EMBL" id="GKU93279.1"/>
    </source>
</evidence>
<evidence type="ECO:0000313" key="3">
    <source>
        <dbReference type="Proteomes" id="UP001054252"/>
    </source>
</evidence>
<organism evidence="2 3">
    <name type="scientific">Rubroshorea leprosula</name>
    <dbReference type="NCBI Taxonomy" id="152421"/>
    <lineage>
        <taxon>Eukaryota</taxon>
        <taxon>Viridiplantae</taxon>
        <taxon>Streptophyta</taxon>
        <taxon>Embryophyta</taxon>
        <taxon>Tracheophyta</taxon>
        <taxon>Spermatophyta</taxon>
        <taxon>Magnoliopsida</taxon>
        <taxon>eudicotyledons</taxon>
        <taxon>Gunneridae</taxon>
        <taxon>Pentapetalae</taxon>
        <taxon>rosids</taxon>
        <taxon>malvids</taxon>
        <taxon>Malvales</taxon>
        <taxon>Dipterocarpaceae</taxon>
        <taxon>Rubroshorea</taxon>
    </lineage>
</organism>
<feature type="region of interest" description="Disordered" evidence="1">
    <location>
        <begin position="36"/>
        <end position="58"/>
    </location>
</feature>
<dbReference type="AlphaFoldDB" id="A0AAV5I7G6"/>
<dbReference type="EMBL" id="BPVZ01000007">
    <property type="protein sequence ID" value="GKU93279.1"/>
    <property type="molecule type" value="Genomic_DNA"/>
</dbReference>
<keyword evidence="3" id="KW-1185">Reference proteome</keyword>
<protein>
    <submittedName>
        <fullName evidence="2">Uncharacterized protein</fullName>
    </submittedName>
</protein>
<gene>
    <name evidence="2" type="ORF">SLEP1_g6884</name>
</gene>
<evidence type="ECO:0000256" key="1">
    <source>
        <dbReference type="SAM" id="MobiDB-lite"/>
    </source>
</evidence>
<dbReference type="Proteomes" id="UP001054252">
    <property type="component" value="Unassembled WGS sequence"/>
</dbReference>
<sequence length="111" mass="12280">MGQANTLGPIIFGPKFIEFTEAHYYLQKTKKENNIQASAVGVRSPSGGRAEPHRATRWSHGGSLRVTIRPRWPRYLDRAFSTVFFALVRCPGRQICAPEAPTGARGQNVAV</sequence>
<comment type="caution">
    <text evidence="2">The sequence shown here is derived from an EMBL/GenBank/DDBJ whole genome shotgun (WGS) entry which is preliminary data.</text>
</comment>
<reference evidence="2 3" key="1">
    <citation type="journal article" date="2021" name="Commun. Biol.">
        <title>The genome of Shorea leprosula (Dipterocarpaceae) highlights the ecological relevance of drought in aseasonal tropical rainforests.</title>
        <authorList>
            <person name="Ng K.K.S."/>
            <person name="Kobayashi M.J."/>
            <person name="Fawcett J.A."/>
            <person name="Hatakeyama M."/>
            <person name="Paape T."/>
            <person name="Ng C.H."/>
            <person name="Ang C.C."/>
            <person name="Tnah L.H."/>
            <person name="Lee C.T."/>
            <person name="Nishiyama T."/>
            <person name="Sese J."/>
            <person name="O'Brien M.J."/>
            <person name="Copetti D."/>
            <person name="Mohd Noor M.I."/>
            <person name="Ong R.C."/>
            <person name="Putra M."/>
            <person name="Sireger I.Z."/>
            <person name="Indrioko S."/>
            <person name="Kosugi Y."/>
            <person name="Izuno A."/>
            <person name="Isagi Y."/>
            <person name="Lee S.L."/>
            <person name="Shimizu K.K."/>
        </authorList>
    </citation>
    <scope>NUCLEOTIDE SEQUENCE [LARGE SCALE GENOMIC DNA]</scope>
    <source>
        <strain evidence="2">214</strain>
    </source>
</reference>
<name>A0AAV5I7G6_9ROSI</name>
<accession>A0AAV5I7G6</accession>
<proteinExistence type="predicted"/>